<dbReference type="InterPro" id="IPR039355">
    <property type="entry name" value="Transcription_factor_GATA"/>
</dbReference>
<dbReference type="GeneID" id="5854394"/>
<dbReference type="GO" id="GO:0000981">
    <property type="term" value="F:DNA-binding transcription factor activity, RNA polymerase II-specific"/>
    <property type="evidence" value="ECO:0007669"/>
    <property type="project" value="TreeGrafter"/>
</dbReference>
<name>A8Q3W4_MALGO</name>
<feature type="compositionally biased region" description="Polar residues" evidence="9">
    <location>
        <begin position="511"/>
        <end position="520"/>
    </location>
</feature>
<feature type="compositionally biased region" description="Low complexity" evidence="9">
    <location>
        <begin position="91"/>
        <end position="104"/>
    </location>
</feature>
<dbReference type="GO" id="GO:0000122">
    <property type="term" value="P:negative regulation of transcription by RNA polymerase II"/>
    <property type="evidence" value="ECO:0007669"/>
    <property type="project" value="TreeGrafter"/>
</dbReference>
<feature type="compositionally biased region" description="Polar residues" evidence="9">
    <location>
        <begin position="825"/>
        <end position="842"/>
    </location>
</feature>
<dbReference type="Pfam" id="PF00320">
    <property type="entry name" value="GATA"/>
    <property type="match status" value="1"/>
</dbReference>
<dbReference type="PANTHER" id="PTHR10071:SF281">
    <property type="entry name" value="BOX A-BINDING FACTOR-RELATED"/>
    <property type="match status" value="1"/>
</dbReference>
<evidence type="ECO:0000256" key="2">
    <source>
        <dbReference type="ARBA" id="ARBA00022723"/>
    </source>
</evidence>
<dbReference type="CDD" id="cd00202">
    <property type="entry name" value="ZnF_GATA"/>
    <property type="match status" value="1"/>
</dbReference>
<feature type="region of interest" description="Disordered" evidence="9">
    <location>
        <begin position="819"/>
        <end position="865"/>
    </location>
</feature>
<feature type="region of interest" description="Disordered" evidence="9">
    <location>
        <begin position="722"/>
        <end position="755"/>
    </location>
</feature>
<feature type="region of interest" description="Disordered" evidence="9">
    <location>
        <begin position="403"/>
        <end position="460"/>
    </location>
</feature>
<evidence type="ECO:0000313" key="12">
    <source>
        <dbReference type="Proteomes" id="UP000008837"/>
    </source>
</evidence>
<evidence type="ECO:0000256" key="7">
    <source>
        <dbReference type="ARBA" id="ARBA00023242"/>
    </source>
</evidence>
<keyword evidence="2" id="KW-0479">Metal-binding</keyword>
<keyword evidence="3 8" id="KW-0863">Zinc-finger</keyword>
<dbReference type="Pfam" id="PF08550">
    <property type="entry name" value="GATA_AreA"/>
    <property type="match status" value="1"/>
</dbReference>
<dbReference type="PROSITE" id="PS50114">
    <property type="entry name" value="GATA_ZN_FINGER_2"/>
    <property type="match status" value="1"/>
</dbReference>
<keyword evidence="5" id="KW-0805">Transcription regulation</keyword>
<dbReference type="VEuPathDB" id="FungiDB:MGL_2474"/>
<dbReference type="GO" id="GO:0008270">
    <property type="term" value="F:zinc ion binding"/>
    <property type="evidence" value="ECO:0007669"/>
    <property type="project" value="UniProtKB-KW"/>
</dbReference>
<dbReference type="GO" id="GO:0005634">
    <property type="term" value="C:nucleus"/>
    <property type="evidence" value="ECO:0007669"/>
    <property type="project" value="UniProtKB-SubCell"/>
</dbReference>
<feature type="region of interest" description="Disordered" evidence="9">
    <location>
        <begin position="608"/>
        <end position="636"/>
    </location>
</feature>
<feature type="compositionally biased region" description="Polar residues" evidence="9">
    <location>
        <begin position="111"/>
        <end position="121"/>
    </location>
</feature>
<sequence length="865" mass="94462">MHDPGFPEHHAPSKEEMDPVVLAEKDPLATQVWRMYAKQRDQLPNAARMENLTWRLMSLTLRRQREQHESVANSLDSSLSSKNTANAGFVATTPSSSAVSPATDTAKKTDSPTSVLPSSSLHAAPSCSEERESGVDVQRGRNKTVRTIGVSAMPFDVKPTNENSRFFQRSRSRSLSMMDLERSSSRRQCSRERHPADSPLMNGDPFGLGSQQDMMLDLGLRDPELLFNEVTNDILDMAGSTGSDLLLPANLLPPRPISGVENMSPLHSVSATQPSLTLPKQDMTVSRSSEESSAVFSESDKELAKKRLLNEFTMAAYKNLFDQSEPNAWRAVSDLEHHAHVVMEMSGKRINSLHLNQDRDDGFLSNKSMLDSVPGIDDYVGHKANQHPEYGFLPRLVRKTSFDHKVRERSESRGPRNRVSQLADKSNDAEQVQSRKRVRGGSPMPFGMSMPKTGDQRVASGLSREMPHSYSHGLMQYMPSVSFDFFMPPPGAESNTNHTDMPSSSLSSLPTRSASVTNENLPPMMQINPRLQTDSIAPASFAPTSMPASVHPSTPNLQSNFLNASFSGFAGATSSTPASSPSTPSATSNPAVSPSLLHVDPTQLLAQRTPASGSLGGNSASGMLSSQTLTDMDSSSMPSERIFSQTIQRPPIHSQQSVLFDQTNPNGTFFTSVFHPLSVVDPSSSFPGPMQNQYSPMQAGHQVPDSYFSVPCTALNTNLTRHVPMSSPEQPQPKSPNECMEQQQQQQHHQQSQLHATLSAENLGSASSPTSTTRCFNCHTSMTPLWRRDPDGNVLCNACGLFHRLHGVMRPLSLKTDVIKKRNRSGTSARDGTARGRTSASVRRSAVPPSSEMTSSDSLPPKSSE</sequence>
<dbReference type="RefSeq" id="XP_001730092.1">
    <property type="nucleotide sequence ID" value="XM_001730040.1"/>
</dbReference>
<dbReference type="FunFam" id="3.30.50.10:FF:000007">
    <property type="entry name" value="Nitrogen regulatory AreA, N-terminal"/>
    <property type="match status" value="1"/>
</dbReference>
<dbReference type="STRING" id="425265.A8Q3W4"/>
<dbReference type="GO" id="GO:0045944">
    <property type="term" value="P:positive regulation of transcription by RNA polymerase II"/>
    <property type="evidence" value="ECO:0007669"/>
    <property type="project" value="TreeGrafter"/>
</dbReference>
<dbReference type="PANTHER" id="PTHR10071">
    <property type="entry name" value="TRANSCRIPTION FACTOR GATA FAMILY MEMBER"/>
    <property type="match status" value="1"/>
</dbReference>
<evidence type="ECO:0000256" key="3">
    <source>
        <dbReference type="ARBA" id="ARBA00022771"/>
    </source>
</evidence>
<dbReference type="PROSITE" id="PS00344">
    <property type="entry name" value="GATA_ZN_FINGER_1"/>
    <property type="match status" value="1"/>
</dbReference>
<dbReference type="GO" id="GO:0000978">
    <property type="term" value="F:RNA polymerase II cis-regulatory region sequence-specific DNA binding"/>
    <property type="evidence" value="ECO:0007669"/>
    <property type="project" value="TreeGrafter"/>
</dbReference>
<evidence type="ECO:0000256" key="9">
    <source>
        <dbReference type="SAM" id="MobiDB-lite"/>
    </source>
</evidence>
<reference evidence="11 12" key="1">
    <citation type="journal article" date="2007" name="Proc. Natl. Acad. Sci. U.S.A.">
        <title>Dandruff-associated Malassezia genomes reveal convergent and divergent virulence traits shared with plant and human fungal pathogens.</title>
        <authorList>
            <person name="Xu J."/>
            <person name="Saunders C.W."/>
            <person name="Hu P."/>
            <person name="Grant R.A."/>
            <person name="Boekhout T."/>
            <person name="Kuramae E.E."/>
            <person name="Kronstad J.W."/>
            <person name="Deangelis Y.M."/>
            <person name="Reeder N.L."/>
            <person name="Johnstone K.R."/>
            <person name="Leland M."/>
            <person name="Fieno A.M."/>
            <person name="Begley W.M."/>
            <person name="Sun Y."/>
            <person name="Lacey M.P."/>
            <person name="Chaudhary T."/>
            <person name="Keough T."/>
            <person name="Chu L."/>
            <person name="Sears R."/>
            <person name="Yuan B."/>
            <person name="Dawson T.L.Jr."/>
        </authorList>
    </citation>
    <scope>NUCLEOTIDE SEQUENCE [LARGE SCALE GENOMIC DNA]</scope>
    <source>
        <strain evidence="12">ATCC MYA-4612 / CBS 7966</strain>
    </source>
</reference>
<feature type="compositionally biased region" description="Polar residues" evidence="9">
    <location>
        <begin position="627"/>
        <end position="636"/>
    </location>
</feature>
<protein>
    <recommendedName>
        <fullName evidence="10">GATA-type domain-containing protein</fullName>
    </recommendedName>
</protein>
<feature type="compositionally biased region" description="Polar residues" evidence="9">
    <location>
        <begin position="851"/>
        <end position="865"/>
    </location>
</feature>
<keyword evidence="6" id="KW-0804">Transcription</keyword>
<organism evidence="11 12">
    <name type="scientific">Malassezia globosa (strain ATCC MYA-4612 / CBS 7966)</name>
    <name type="common">Dandruff-associated fungus</name>
    <dbReference type="NCBI Taxonomy" id="425265"/>
    <lineage>
        <taxon>Eukaryota</taxon>
        <taxon>Fungi</taxon>
        <taxon>Dikarya</taxon>
        <taxon>Basidiomycota</taxon>
        <taxon>Ustilaginomycotina</taxon>
        <taxon>Malasseziomycetes</taxon>
        <taxon>Malasseziales</taxon>
        <taxon>Malasseziaceae</taxon>
        <taxon>Malassezia</taxon>
    </lineage>
</organism>
<feature type="compositionally biased region" description="Low complexity" evidence="9">
    <location>
        <begin position="168"/>
        <end position="178"/>
    </location>
</feature>
<evidence type="ECO:0000256" key="8">
    <source>
        <dbReference type="PROSITE-ProRule" id="PRU00094"/>
    </source>
</evidence>
<dbReference type="EMBL" id="AAYY01000009">
    <property type="protein sequence ID" value="EDP42878.1"/>
    <property type="molecule type" value="Genomic_DNA"/>
</dbReference>
<dbReference type="InterPro" id="IPR013860">
    <property type="entry name" value="AreA_GATA"/>
</dbReference>
<proteinExistence type="predicted"/>
<comment type="subcellular location">
    <subcellularLocation>
        <location evidence="1">Nucleus</location>
    </subcellularLocation>
</comment>
<feature type="region of interest" description="Disordered" evidence="9">
    <location>
        <begin position="91"/>
        <end position="141"/>
    </location>
</feature>
<evidence type="ECO:0000256" key="1">
    <source>
        <dbReference type="ARBA" id="ARBA00004123"/>
    </source>
</evidence>
<feature type="compositionally biased region" description="Polar residues" evidence="9">
    <location>
        <begin position="418"/>
        <end position="432"/>
    </location>
</feature>
<dbReference type="OMA" id="HARIVME"/>
<evidence type="ECO:0000313" key="11">
    <source>
        <dbReference type="EMBL" id="EDP42878.1"/>
    </source>
</evidence>
<comment type="caution">
    <text evidence="11">The sequence shown here is derived from an EMBL/GenBank/DDBJ whole genome shotgun (WGS) entry which is preliminary data.</text>
</comment>
<evidence type="ECO:0000256" key="6">
    <source>
        <dbReference type="ARBA" id="ARBA00023163"/>
    </source>
</evidence>
<dbReference type="KEGG" id="mgl:MGL_2474"/>
<dbReference type="AlphaFoldDB" id="A8Q3W4"/>
<feature type="region of interest" description="Disordered" evidence="9">
    <location>
        <begin position="492"/>
        <end position="526"/>
    </location>
</feature>
<feature type="domain" description="GATA-type" evidence="10">
    <location>
        <begin position="769"/>
        <end position="822"/>
    </location>
</feature>
<dbReference type="SUPFAM" id="SSF57716">
    <property type="entry name" value="Glucocorticoid receptor-like (DNA-binding domain)"/>
    <property type="match status" value="1"/>
</dbReference>
<evidence type="ECO:0000256" key="4">
    <source>
        <dbReference type="ARBA" id="ARBA00022833"/>
    </source>
</evidence>
<dbReference type="InterPro" id="IPR013088">
    <property type="entry name" value="Znf_NHR/GATA"/>
</dbReference>
<keyword evidence="4" id="KW-0862">Zinc</keyword>
<dbReference type="InParanoid" id="A8Q3W4"/>
<dbReference type="OrthoDB" id="515401at2759"/>
<dbReference type="PRINTS" id="PR00619">
    <property type="entry name" value="GATAZNFINGER"/>
</dbReference>
<feature type="compositionally biased region" description="Basic and acidic residues" evidence="9">
    <location>
        <begin position="403"/>
        <end position="414"/>
    </location>
</feature>
<feature type="compositionally biased region" description="Basic and acidic residues" evidence="9">
    <location>
        <begin position="179"/>
        <end position="196"/>
    </location>
</feature>
<feature type="region of interest" description="Disordered" evidence="9">
    <location>
        <begin position="572"/>
        <end position="595"/>
    </location>
</feature>
<evidence type="ECO:0000259" key="10">
    <source>
        <dbReference type="PROSITE" id="PS50114"/>
    </source>
</evidence>
<gene>
    <name evidence="11" type="ORF">MGL_2474</name>
</gene>
<dbReference type="SMART" id="SM00401">
    <property type="entry name" value="ZnF_GATA"/>
    <property type="match status" value="1"/>
</dbReference>
<feature type="compositionally biased region" description="Low complexity" evidence="9">
    <location>
        <begin position="611"/>
        <end position="626"/>
    </location>
</feature>
<accession>A8Q3W4</accession>
<dbReference type="InterPro" id="IPR000679">
    <property type="entry name" value="Znf_GATA"/>
</dbReference>
<keyword evidence="12" id="KW-1185">Reference proteome</keyword>
<feature type="region of interest" description="Disordered" evidence="9">
    <location>
        <begin position="168"/>
        <end position="204"/>
    </location>
</feature>
<dbReference type="Proteomes" id="UP000008837">
    <property type="component" value="Unassembled WGS sequence"/>
</dbReference>
<evidence type="ECO:0000256" key="5">
    <source>
        <dbReference type="ARBA" id="ARBA00023015"/>
    </source>
</evidence>
<feature type="compositionally biased region" description="Low complexity" evidence="9">
    <location>
        <begin position="742"/>
        <end position="753"/>
    </location>
</feature>
<dbReference type="Gene3D" id="3.30.50.10">
    <property type="entry name" value="Erythroid Transcription Factor GATA-1, subunit A"/>
    <property type="match status" value="1"/>
</dbReference>
<keyword evidence="7" id="KW-0539">Nucleus</keyword>